<keyword evidence="3" id="KW-0805">Transcription regulation</keyword>
<dbReference type="InterPro" id="IPR002078">
    <property type="entry name" value="Sigma_54_int"/>
</dbReference>
<evidence type="ECO:0000256" key="5">
    <source>
        <dbReference type="ARBA" id="ARBA00023163"/>
    </source>
</evidence>
<evidence type="ECO:0000313" key="10">
    <source>
        <dbReference type="Proteomes" id="UP000005778"/>
    </source>
</evidence>
<dbReference type="Gene3D" id="3.40.50.2300">
    <property type="match status" value="1"/>
</dbReference>
<dbReference type="Pfam" id="PF02954">
    <property type="entry name" value="HTH_8"/>
    <property type="match status" value="1"/>
</dbReference>
<dbReference type="HOGENOM" id="CLU_000445_0_6_7"/>
<dbReference type="AlphaFoldDB" id="I5AYQ6"/>
<feature type="modified residue" description="4-aspartylphosphate" evidence="6">
    <location>
        <position position="52"/>
    </location>
</feature>
<dbReference type="GO" id="GO:0005524">
    <property type="term" value="F:ATP binding"/>
    <property type="evidence" value="ECO:0007669"/>
    <property type="project" value="UniProtKB-KW"/>
</dbReference>
<dbReference type="Proteomes" id="UP000005778">
    <property type="component" value="Chromosome"/>
</dbReference>
<reference evidence="9 10" key="2">
    <citation type="submission" date="2012-02" db="EMBL/GenBank/DDBJ databases">
        <title>Improved High-Quality Draft sequence of Desulfobacter postgatei 2ac9.</title>
        <authorList>
            <consortium name="US DOE Joint Genome Institute"/>
            <person name="Lucas S."/>
            <person name="Han J."/>
            <person name="Lapidus A."/>
            <person name="Cheng J.-F."/>
            <person name="Goodwin L."/>
            <person name="Pitluck S."/>
            <person name="Peters L."/>
            <person name="Ovchinnikova G."/>
            <person name="Held B."/>
            <person name="Detter J.C."/>
            <person name="Han C."/>
            <person name="Tapia R."/>
            <person name="Land M."/>
            <person name="Hauser L."/>
            <person name="Kyrpides N."/>
            <person name="Ivanova N."/>
            <person name="Pagani I."/>
            <person name="Orellana R."/>
            <person name="Lovley D."/>
            <person name="Woyke T."/>
        </authorList>
    </citation>
    <scope>NUCLEOTIDE SEQUENCE [LARGE SCALE GENOMIC DNA]</scope>
    <source>
        <strain evidence="9 10">2ac9</strain>
    </source>
</reference>
<keyword evidence="5" id="KW-0804">Transcription</keyword>
<dbReference type="STRING" id="879212.DespoDRAFT_00339"/>
<evidence type="ECO:0000259" key="7">
    <source>
        <dbReference type="PROSITE" id="PS50045"/>
    </source>
</evidence>
<dbReference type="Pfam" id="PF00158">
    <property type="entry name" value="Sigma54_activat"/>
    <property type="match status" value="1"/>
</dbReference>
<dbReference type="RefSeq" id="WP_004070897.1">
    <property type="nucleotide sequence ID" value="NZ_CM001488.1"/>
</dbReference>
<dbReference type="GO" id="GO:0000160">
    <property type="term" value="P:phosphorelay signal transduction system"/>
    <property type="evidence" value="ECO:0007669"/>
    <property type="project" value="InterPro"/>
</dbReference>
<dbReference type="OrthoDB" id="9763792at2"/>
<evidence type="ECO:0000259" key="8">
    <source>
        <dbReference type="PROSITE" id="PS50110"/>
    </source>
</evidence>
<dbReference type="InterPro" id="IPR025944">
    <property type="entry name" value="Sigma_54_int_dom_CS"/>
</dbReference>
<dbReference type="GO" id="GO:0043565">
    <property type="term" value="F:sequence-specific DNA binding"/>
    <property type="evidence" value="ECO:0007669"/>
    <property type="project" value="InterPro"/>
</dbReference>
<accession>I5AYQ6</accession>
<dbReference type="EMBL" id="CM001488">
    <property type="protein sequence ID" value="EIM62369.1"/>
    <property type="molecule type" value="Genomic_DNA"/>
</dbReference>
<dbReference type="InterPro" id="IPR009057">
    <property type="entry name" value="Homeodomain-like_sf"/>
</dbReference>
<dbReference type="Gene3D" id="3.40.50.300">
    <property type="entry name" value="P-loop containing nucleotide triphosphate hydrolases"/>
    <property type="match status" value="1"/>
</dbReference>
<organism evidence="9 10">
    <name type="scientific">Desulfobacter postgatei 2ac9</name>
    <dbReference type="NCBI Taxonomy" id="879212"/>
    <lineage>
        <taxon>Bacteria</taxon>
        <taxon>Pseudomonadati</taxon>
        <taxon>Thermodesulfobacteriota</taxon>
        <taxon>Desulfobacteria</taxon>
        <taxon>Desulfobacterales</taxon>
        <taxon>Desulfobacteraceae</taxon>
        <taxon>Desulfobacter</taxon>
    </lineage>
</organism>
<evidence type="ECO:0000313" key="9">
    <source>
        <dbReference type="EMBL" id="EIM62369.1"/>
    </source>
</evidence>
<dbReference type="InterPro" id="IPR003593">
    <property type="entry name" value="AAA+_ATPase"/>
</dbReference>
<evidence type="ECO:0000256" key="6">
    <source>
        <dbReference type="PROSITE-ProRule" id="PRU00169"/>
    </source>
</evidence>
<dbReference type="PROSITE" id="PS50045">
    <property type="entry name" value="SIGMA54_INTERACT_4"/>
    <property type="match status" value="1"/>
</dbReference>
<dbReference type="InterPro" id="IPR001789">
    <property type="entry name" value="Sig_transdc_resp-reg_receiver"/>
</dbReference>
<feature type="domain" description="Sigma-54 factor interaction" evidence="7">
    <location>
        <begin position="138"/>
        <end position="367"/>
    </location>
</feature>
<dbReference type="SMART" id="SM00382">
    <property type="entry name" value="AAA"/>
    <property type="match status" value="1"/>
</dbReference>
<evidence type="ECO:0000256" key="4">
    <source>
        <dbReference type="ARBA" id="ARBA00023125"/>
    </source>
</evidence>
<dbReference type="Gene3D" id="1.10.10.60">
    <property type="entry name" value="Homeodomain-like"/>
    <property type="match status" value="1"/>
</dbReference>
<dbReference type="CDD" id="cd00009">
    <property type="entry name" value="AAA"/>
    <property type="match status" value="1"/>
</dbReference>
<keyword evidence="6" id="KW-0597">Phosphoprotein</keyword>
<dbReference type="eggNOG" id="COG2204">
    <property type="taxonomic scope" value="Bacteria"/>
</dbReference>
<dbReference type="PROSITE" id="PS00688">
    <property type="entry name" value="SIGMA54_INTERACT_3"/>
    <property type="match status" value="1"/>
</dbReference>
<dbReference type="PROSITE" id="PS00675">
    <property type="entry name" value="SIGMA54_INTERACT_1"/>
    <property type="match status" value="1"/>
</dbReference>
<dbReference type="InterPro" id="IPR025662">
    <property type="entry name" value="Sigma_54_int_dom_ATP-bd_1"/>
</dbReference>
<keyword evidence="10" id="KW-1185">Reference proteome</keyword>
<dbReference type="PANTHER" id="PTHR32071:SF113">
    <property type="entry name" value="ALGINATE BIOSYNTHESIS TRANSCRIPTIONAL REGULATORY PROTEIN ALGB"/>
    <property type="match status" value="1"/>
</dbReference>
<dbReference type="PANTHER" id="PTHR32071">
    <property type="entry name" value="TRANSCRIPTIONAL REGULATORY PROTEIN"/>
    <property type="match status" value="1"/>
</dbReference>
<dbReference type="InterPro" id="IPR002197">
    <property type="entry name" value="HTH_Fis"/>
</dbReference>
<protein>
    <submittedName>
        <fullName evidence="9">Response regulator with CheY-like receiver, AAA-type ATPase, and DNA-binding domains</fullName>
    </submittedName>
</protein>
<dbReference type="Pfam" id="PF25601">
    <property type="entry name" value="AAA_lid_14"/>
    <property type="match status" value="1"/>
</dbReference>
<gene>
    <name evidence="9" type="ORF">DespoDRAFT_00339</name>
</gene>
<proteinExistence type="predicted"/>
<evidence type="ECO:0000256" key="2">
    <source>
        <dbReference type="ARBA" id="ARBA00022840"/>
    </source>
</evidence>
<feature type="domain" description="Response regulatory" evidence="8">
    <location>
        <begin position="3"/>
        <end position="117"/>
    </location>
</feature>
<dbReference type="PROSITE" id="PS50110">
    <property type="entry name" value="RESPONSE_REGULATORY"/>
    <property type="match status" value="1"/>
</dbReference>
<keyword evidence="2" id="KW-0067">ATP-binding</keyword>
<dbReference type="SMART" id="SM00448">
    <property type="entry name" value="REC"/>
    <property type="match status" value="1"/>
</dbReference>
<dbReference type="SUPFAM" id="SSF52172">
    <property type="entry name" value="CheY-like"/>
    <property type="match status" value="1"/>
</dbReference>
<evidence type="ECO:0000256" key="3">
    <source>
        <dbReference type="ARBA" id="ARBA00023015"/>
    </source>
</evidence>
<evidence type="ECO:0000256" key="1">
    <source>
        <dbReference type="ARBA" id="ARBA00022741"/>
    </source>
</evidence>
<dbReference type="SUPFAM" id="SSF46689">
    <property type="entry name" value="Homeodomain-like"/>
    <property type="match status" value="1"/>
</dbReference>
<dbReference type="SUPFAM" id="SSF52540">
    <property type="entry name" value="P-loop containing nucleoside triphosphate hydrolases"/>
    <property type="match status" value="1"/>
</dbReference>
<dbReference type="Pfam" id="PF00072">
    <property type="entry name" value="Response_reg"/>
    <property type="match status" value="1"/>
</dbReference>
<dbReference type="GO" id="GO:0006355">
    <property type="term" value="P:regulation of DNA-templated transcription"/>
    <property type="evidence" value="ECO:0007669"/>
    <property type="project" value="InterPro"/>
</dbReference>
<dbReference type="FunFam" id="3.40.50.300:FF:000006">
    <property type="entry name" value="DNA-binding transcriptional regulator NtrC"/>
    <property type="match status" value="1"/>
</dbReference>
<sequence>MNKVLIIDDDSNIMTTLEIYFEENHFKVFSAETAEKGLACAKSQLPDLILLDLKLPDKNGLDVLQEIIESGIKTQVLMITAYASIETAVSAVKMGAFDYLPKPFVPGQLDLVLEKIKRFSQMENEIASLKGLFSEGGFITRNSRLLKILKTAGQVSDSDATILIGGESGTGKSLLARLIHDWSPRSEKPFVVVDCAAFQENLLESDLFGHVRGAFTGAVKDKLGKLKLADGGTVFLDEVSEIPKSIQGKLLRFIQEHKYECIGDPKPRSVNVRIIAATNRDLEAMVEDGVFRKDLYFRLNVMELFLPPLRERPEDIKLLSEMLLKKSCRVNGKTIRSMDQSALERLQAYPWPGNVRELANTIERAVITATGKVLIDKDLSPGILNYNPDQNTHEGLECLDEIEKQHIRKVIMNTVSLDEAAKILGIDPATLWRKRKKYQLD</sequence>
<dbReference type="Gene3D" id="1.10.8.60">
    <property type="match status" value="1"/>
</dbReference>
<keyword evidence="1" id="KW-0547">Nucleotide-binding</keyword>
<reference evidence="9 10" key="1">
    <citation type="submission" date="2011-09" db="EMBL/GenBank/DDBJ databases">
        <authorList>
            <consortium name="US DOE Joint Genome Institute (JGI-PGF)"/>
            <person name="Lucas S."/>
            <person name="Han J."/>
            <person name="Lapidus A."/>
            <person name="Cheng J.-F."/>
            <person name="Goodwin L."/>
            <person name="Pitluck S."/>
            <person name="Peters L."/>
            <person name="Land M.L."/>
            <person name="Hauser L."/>
            <person name="Orellana R."/>
            <person name="Lovley D."/>
            <person name="Woyke T.J."/>
        </authorList>
    </citation>
    <scope>NUCLEOTIDE SEQUENCE [LARGE SCALE GENOMIC DNA]</scope>
    <source>
        <strain evidence="9 10">2ac9</strain>
    </source>
</reference>
<dbReference type="InterPro" id="IPR025943">
    <property type="entry name" value="Sigma_54_int_dom_ATP-bd_2"/>
</dbReference>
<keyword evidence="4 9" id="KW-0238">DNA-binding</keyword>
<dbReference type="InterPro" id="IPR027417">
    <property type="entry name" value="P-loop_NTPase"/>
</dbReference>
<name>I5AYQ6_9BACT</name>
<dbReference type="InterPro" id="IPR058031">
    <property type="entry name" value="AAA_lid_NorR"/>
</dbReference>
<dbReference type="InterPro" id="IPR011006">
    <property type="entry name" value="CheY-like_superfamily"/>
</dbReference>
<dbReference type="PROSITE" id="PS00676">
    <property type="entry name" value="SIGMA54_INTERACT_2"/>
    <property type="match status" value="1"/>
</dbReference>